<organism evidence="1 2">
    <name type="scientific">Polyplax serrata</name>
    <name type="common">Common mouse louse</name>
    <dbReference type="NCBI Taxonomy" id="468196"/>
    <lineage>
        <taxon>Eukaryota</taxon>
        <taxon>Metazoa</taxon>
        <taxon>Ecdysozoa</taxon>
        <taxon>Arthropoda</taxon>
        <taxon>Hexapoda</taxon>
        <taxon>Insecta</taxon>
        <taxon>Pterygota</taxon>
        <taxon>Neoptera</taxon>
        <taxon>Paraneoptera</taxon>
        <taxon>Psocodea</taxon>
        <taxon>Troctomorpha</taxon>
        <taxon>Phthiraptera</taxon>
        <taxon>Anoplura</taxon>
        <taxon>Polyplacidae</taxon>
        <taxon>Polyplax</taxon>
    </lineage>
</organism>
<gene>
    <name evidence="1" type="ORF">RUM44_010520</name>
</gene>
<dbReference type="EMBL" id="JAWJWF010000045">
    <property type="protein sequence ID" value="KAK6628038.1"/>
    <property type="molecule type" value="Genomic_DNA"/>
</dbReference>
<protein>
    <submittedName>
        <fullName evidence="1">Uncharacterized protein</fullName>
    </submittedName>
</protein>
<dbReference type="Proteomes" id="UP001359485">
    <property type="component" value="Unassembled WGS sequence"/>
</dbReference>
<name>A0ABR1AW33_POLSC</name>
<comment type="caution">
    <text evidence="1">The sequence shown here is derived from an EMBL/GenBank/DDBJ whole genome shotgun (WGS) entry which is preliminary data.</text>
</comment>
<reference evidence="1 2" key="1">
    <citation type="submission" date="2023-09" db="EMBL/GenBank/DDBJ databases">
        <title>Genomes of two closely related lineages of the louse Polyplax serrata with different host specificities.</title>
        <authorList>
            <person name="Martinu J."/>
            <person name="Tarabai H."/>
            <person name="Stefka J."/>
            <person name="Hypsa V."/>
        </authorList>
    </citation>
    <scope>NUCLEOTIDE SEQUENCE [LARGE SCALE GENOMIC DNA]</scope>
    <source>
        <strain evidence="1">98ZLc_SE</strain>
    </source>
</reference>
<evidence type="ECO:0000313" key="1">
    <source>
        <dbReference type="EMBL" id="KAK6628038.1"/>
    </source>
</evidence>
<keyword evidence="2" id="KW-1185">Reference proteome</keyword>
<sequence length="141" mass="15744">MSRGVGDGDAGLFDEVLSWKYADYLQLHICEVVHEDWQNVIRAVMVGASKWLTGVEGDEKVKSSKTQVTPIFHNAKDERCTQKIIVLSVERVRGYVAKVGCPYHLDVRPGTSIPLRKSNRSALVQYSSHESSLLQVRKSTG</sequence>
<proteinExistence type="predicted"/>
<accession>A0ABR1AW33</accession>
<evidence type="ECO:0000313" key="2">
    <source>
        <dbReference type="Proteomes" id="UP001359485"/>
    </source>
</evidence>